<evidence type="ECO:0000256" key="4">
    <source>
        <dbReference type="ARBA" id="ARBA00022801"/>
    </source>
</evidence>
<name>A0AB35U5C7_9FIRM</name>
<dbReference type="GO" id="GO:0008413">
    <property type="term" value="F:8-oxo-7,8-dihydroguanosine triphosphate pyrophosphatase activity"/>
    <property type="evidence" value="ECO:0007669"/>
    <property type="project" value="InterPro"/>
</dbReference>
<dbReference type="RefSeq" id="WP_370596152.1">
    <property type="nucleotide sequence ID" value="NZ_JALBUR010000016.1"/>
</dbReference>
<dbReference type="InterPro" id="IPR015797">
    <property type="entry name" value="NUDIX_hydrolase-like_dom_sf"/>
</dbReference>
<dbReference type="EMBL" id="JALBUR010000016">
    <property type="protein sequence ID" value="MDX8419891.1"/>
    <property type="molecule type" value="Genomic_DNA"/>
</dbReference>
<sequence>MIHSVCVYLHDDSAWLLMYRNKKPHDVNHGKWIGVGGKMEKDETPLTCAIRETREETGYELVPDSLQLQGEVLFDSPLAETEKIWIYTAQVQKHDLPVCNEGTLAWVKEEDIFSLPMWDADRIFLKEVLAGIQQPFYYRARYDEAGRLTGLSKGDE</sequence>
<evidence type="ECO:0000256" key="3">
    <source>
        <dbReference type="ARBA" id="ARBA00022723"/>
    </source>
</evidence>
<keyword evidence="5" id="KW-0460">Magnesium</keyword>
<dbReference type="GO" id="GO:0006281">
    <property type="term" value="P:DNA repair"/>
    <property type="evidence" value="ECO:0007669"/>
    <property type="project" value="InterPro"/>
</dbReference>
<comment type="cofactor">
    <cofactor evidence="1">
        <name>Mg(2+)</name>
        <dbReference type="ChEBI" id="CHEBI:18420"/>
    </cofactor>
</comment>
<keyword evidence="4" id="KW-0378">Hydrolase</keyword>
<dbReference type="PRINTS" id="PR01402">
    <property type="entry name" value="MUTATORMUTX"/>
</dbReference>
<dbReference type="InterPro" id="IPR000086">
    <property type="entry name" value="NUDIX_hydrolase_dom"/>
</dbReference>
<dbReference type="PANTHER" id="PTHR43758:SF2">
    <property type="entry name" value="OXIDIZED PURINE NUCLEOSIDE TRIPHOSPHATE HYDROLASE"/>
    <property type="match status" value="1"/>
</dbReference>
<dbReference type="InterPro" id="IPR003562">
    <property type="entry name" value="Mutator_MutX_prot"/>
</dbReference>
<comment type="similarity">
    <text evidence="2">Belongs to the Nudix hydrolase family.</text>
</comment>
<feature type="domain" description="Nudix hydrolase" evidence="6">
    <location>
        <begin position="1"/>
        <end position="130"/>
    </location>
</feature>
<dbReference type="InterPro" id="IPR020084">
    <property type="entry name" value="NUDIX_hydrolase_CS"/>
</dbReference>
<evidence type="ECO:0000256" key="1">
    <source>
        <dbReference type="ARBA" id="ARBA00001946"/>
    </source>
</evidence>
<dbReference type="AlphaFoldDB" id="A0AB35U5C7"/>
<dbReference type="Pfam" id="PF00293">
    <property type="entry name" value="NUDIX"/>
    <property type="match status" value="1"/>
</dbReference>
<reference evidence="7 8" key="1">
    <citation type="submission" date="2022-03" db="EMBL/GenBank/DDBJ databases">
        <title>Novel taxa within the pig intestine.</title>
        <authorList>
            <person name="Wylensek D."/>
            <person name="Bishof K."/>
            <person name="Afrizal A."/>
            <person name="Clavel T."/>
        </authorList>
    </citation>
    <scope>NUCLEOTIDE SEQUENCE [LARGE SCALE GENOMIC DNA]</scope>
    <source>
        <strain evidence="7 8">CLA-KB-P133</strain>
    </source>
</reference>
<keyword evidence="3" id="KW-0479">Metal-binding</keyword>
<dbReference type="Proteomes" id="UP001286174">
    <property type="component" value="Unassembled WGS sequence"/>
</dbReference>
<evidence type="ECO:0000313" key="8">
    <source>
        <dbReference type="Proteomes" id="UP001286174"/>
    </source>
</evidence>
<protein>
    <submittedName>
        <fullName evidence="7">NUDIX domain-containing protein</fullName>
    </submittedName>
</protein>
<gene>
    <name evidence="7" type="ORF">MOZ60_07260</name>
</gene>
<dbReference type="PROSITE" id="PS00893">
    <property type="entry name" value="NUDIX_BOX"/>
    <property type="match status" value="1"/>
</dbReference>
<keyword evidence="8" id="KW-1185">Reference proteome</keyword>
<dbReference type="Gene3D" id="3.90.79.10">
    <property type="entry name" value="Nucleoside Triphosphate Pyrophosphohydrolase"/>
    <property type="match status" value="1"/>
</dbReference>
<dbReference type="PROSITE" id="PS51462">
    <property type="entry name" value="NUDIX"/>
    <property type="match status" value="1"/>
</dbReference>
<dbReference type="SUPFAM" id="SSF55811">
    <property type="entry name" value="Nudix"/>
    <property type="match status" value="1"/>
</dbReference>
<accession>A0AB35U5C7</accession>
<evidence type="ECO:0000256" key="2">
    <source>
        <dbReference type="ARBA" id="ARBA00005582"/>
    </source>
</evidence>
<evidence type="ECO:0000259" key="6">
    <source>
        <dbReference type="PROSITE" id="PS51462"/>
    </source>
</evidence>
<organism evidence="7 8">
    <name type="scientific">Grylomicrobium aquisgranensis</name>
    <dbReference type="NCBI Taxonomy" id="2926318"/>
    <lineage>
        <taxon>Bacteria</taxon>
        <taxon>Bacillati</taxon>
        <taxon>Bacillota</taxon>
        <taxon>Erysipelotrichia</taxon>
        <taxon>Erysipelotrichales</taxon>
        <taxon>Erysipelotrichaceae</taxon>
        <taxon>Grylomicrobium</taxon>
    </lineage>
</organism>
<evidence type="ECO:0000313" key="7">
    <source>
        <dbReference type="EMBL" id="MDX8419891.1"/>
    </source>
</evidence>
<dbReference type="GO" id="GO:0046872">
    <property type="term" value="F:metal ion binding"/>
    <property type="evidence" value="ECO:0007669"/>
    <property type="project" value="UniProtKB-KW"/>
</dbReference>
<comment type="caution">
    <text evidence="7">The sequence shown here is derived from an EMBL/GenBank/DDBJ whole genome shotgun (WGS) entry which is preliminary data.</text>
</comment>
<dbReference type="PANTHER" id="PTHR43758">
    <property type="entry name" value="7,8-DIHYDRO-8-OXOGUANINE TRIPHOSPHATASE"/>
    <property type="match status" value="1"/>
</dbReference>
<dbReference type="GO" id="GO:0005737">
    <property type="term" value="C:cytoplasm"/>
    <property type="evidence" value="ECO:0007669"/>
    <property type="project" value="TreeGrafter"/>
</dbReference>
<dbReference type="CDD" id="cd18886">
    <property type="entry name" value="NUDIX_MutT_Nudt1"/>
    <property type="match status" value="1"/>
</dbReference>
<proteinExistence type="inferred from homology"/>
<evidence type="ECO:0000256" key="5">
    <source>
        <dbReference type="ARBA" id="ARBA00022842"/>
    </source>
</evidence>